<dbReference type="Gene3D" id="3.30.70.100">
    <property type="match status" value="1"/>
</dbReference>
<dbReference type="PANTHER" id="PTHR37832">
    <property type="entry name" value="BLL2683 PROTEIN"/>
    <property type="match status" value="1"/>
</dbReference>
<organism evidence="2 3">
    <name type="scientific">Clostridium cavendishii DSM 21758</name>
    <dbReference type="NCBI Taxonomy" id="1121302"/>
    <lineage>
        <taxon>Bacteria</taxon>
        <taxon>Bacillati</taxon>
        <taxon>Bacillota</taxon>
        <taxon>Clostridia</taxon>
        <taxon>Eubacteriales</taxon>
        <taxon>Clostridiaceae</taxon>
        <taxon>Clostridium</taxon>
    </lineage>
</organism>
<feature type="domain" description="Stress-response A/B barrel" evidence="1">
    <location>
        <begin position="2"/>
        <end position="94"/>
    </location>
</feature>
<dbReference type="SMART" id="SM00886">
    <property type="entry name" value="Dabb"/>
    <property type="match status" value="1"/>
</dbReference>
<dbReference type="OrthoDB" id="9808130at2"/>
<protein>
    <submittedName>
        <fullName evidence="2">Stress responsive A/B Barrel Domain</fullName>
    </submittedName>
</protein>
<evidence type="ECO:0000313" key="2">
    <source>
        <dbReference type="EMBL" id="SHK61485.1"/>
    </source>
</evidence>
<dbReference type="InterPro" id="IPR013097">
    <property type="entry name" value="Dabb"/>
</dbReference>
<dbReference type="InterPro" id="IPR011008">
    <property type="entry name" value="Dimeric_a/b-barrel"/>
</dbReference>
<dbReference type="SUPFAM" id="SSF54909">
    <property type="entry name" value="Dimeric alpha+beta barrel"/>
    <property type="match status" value="1"/>
</dbReference>
<dbReference type="STRING" id="1121302.SAMN02745163_04138"/>
<reference evidence="2 3" key="1">
    <citation type="submission" date="2016-11" db="EMBL/GenBank/DDBJ databases">
        <authorList>
            <person name="Jaros S."/>
            <person name="Januszkiewicz K."/>
            <person name="Wedrychowicz H."/>
        </authorList>
    </citation>
    <scope>NUCLEOTIDE SEQUENCE [LARGE SCALE GENOMIC DNA]</scope>
    <source>
        <strain evidence="2 3">DSM 21758</strain>
    </source>
</reference>
<name>A0A1M6TWR6_9CLOT</name>
<dbReference type="PANTHER" id="PTHR37832:SF1">
    <property type="entry name" value="STRESS-RESPONSE A_B BARREL DOMAIN-CONTAINING PROTEIN"/>
    <property type="match status" value="1"/>
</dbReference>
<keyword evidence="3" id="KW-1185">Reference proteome</keyword>
<evidence type="ECO:0000313" key="3">
    <source>
        <dbReference type="Proteomes" id="UP000184310"/>
    </source>
</evidence>
<dbReference type="EMBL" id="FQZB01000021">
    <property type="protein sequence ID" value="SHK61485.1"/>
    <property type="molecule type" value="Genomic_DNA"/>
</dbReference>
<evidence type="ECO:0000259" key="1">
    <source>
        <dbReference type="PROSITE" id="PS51502"/>
    </source>
</evidence>
<gene>
    <name evidence="2" type="ORF">SAMN02745163_04138</name>
</gene>
<accession>A0A1M6TWR6</accession>
<proteinExistence type="predicted"/>
<dbReference type="AlphaFoldDB" id="A0A1M6TWR6"/>
<dbReference type="Pfam" id="PF07876">
    <property type="entry name" value="Dabb"/>
    <property type="match status" value="1"/>
</dbReference>
<dbReference type="Proteomes" id="UP000184310">
    <property type="component" value="Unassembled WGS sequence"/>
</dbReference>
<sequence length="96" mass="11002">MFTHIVFFKLKEATQDNVDKVKNILLSMNGKIIELKGLEVGVDVIRSDRSYDIALVTKFESKEDYDVYAICDYHLNEVIAKIKPLIQCSKTVDYIG</sequence>
<dbReference type="RefSeq" id="WP_072992807.1">
    <property type="nucleotide sequence ID" value="NZ_FQZB01000021.1"/>
</dbReference>
<dbReference type="PROSITE" id="PS51502">
    <property type="entry name" value="S_R_A_B_BARREL"/>
    <property type="match status" value="1"/>
</dbReference>